<feature type="compositionally biased region" description="Low complexity" evidence="1">
    <location>
        <begin position="15"/>
        <end position="34"/>
    </location>
</feature>
<comment type="caution">
    <text evidence="3">The sequence shown here is derived from an EMBL/GenBank/DDBJ whole genome shotgun (WGS) entry which is preliminary data.</text>
</comment>
<evidence type="ECO:0000256" key="2">
    <source>
        <dbReference type="SAM" id="Phobius"/>
    </source>
</evidence>
<name>A0A2A9E1A3_9MICO</name>
<dbReference type="Proteomes" id="UP000221369">
    <property type="component" value="Unassembled WGS sequence"/>
</dbReference>
<keyword evidence="2" id="KW-1133">Transmembrane helix</keyword>
<dbReference type="AlphaFoldDB" id="A0A2A9E1A3"/>
<keyword evidence="2" id="KW-0812">Transmembrane</keyword>
<keyword evidence="2" id="KW-0472">Membrane</keyword>
<evidence type="ECO:0000313" key="3">
    <source>
        <dbReference type="EMBL" id="PFG32155.1"/>
    </source>
</evidence>
<organism evidence="3 4">
    <name type="scientific">Paramicrobacterium agarici</name>
    <dbReference type="NCBI Taxonomy" id="630514"/>
    <lineage>
        <taxon>Bacteria</taxon>
        <taxon>Bacillati</taxon>
        <taxon>Actinomycetota</taxon>
        <taxon>Actinomycetes</taxon>
        <taxon>Micrococcales</taxon>
        <taxon>Microbacteriaceae</taxon>
        <taxon>Paramicrobacterium</taxon>
    </lineage>
</organism>
<feature type="transmembrane region" description="Helical" evidence="2">
    <location>
        <begin position="162"/>
        <end position="184"/>
    </location>
</feature>
<feature type="compositionally biased region" description="Low complexity" evidence="1">
    <location>
        <begin position="53"/>
        <end position="122"/>
    </location>
</feature>
<evidence type="ECO:0000313" key="4">
    <source>
        <dbReference type="Proteomes" id="UP000221369"/>
    </source>
</evidence>
<protein>
    <submittedName>
        <fullName evidence="3">Uncharacterized protein</fullName>
    </submittedName>
</protein>
<gene>
    <name evidence="3" type="ORF">ATJ78_3139</name>
</gene>
<keyword evidence="4" id="KW-1185">Reference proteome</keyword>
<evidence type="ECO:0000256" key="1">
    <source>
        <dbReference type="SAM" id="MobiDB-lite"/>
    </source>
</evidence>
<dbReference type="RefSeq" id="WP_098409074.1">
    <property type="nucleotide sequence ID" value="NZ_PDJE01000001.1"/>
</dbReference>
<sequence>MSYPPNDPQQPWQHGNPQSNQPQGNEPQQPYGQQPEPPQQPYGQQPQQPEPQQPYRQQPQQPTGPQQPYQQQQPQQPYQQSTGSQQSYGQPQQQPQAPQQPAATNPYPQTPGEQQPTGPQHPYTQQPDYGAQQTQVYPPQNTEAYPAGGGGQPPQKKKKSMVGWIAGGSALLLIIIAGVVGFAIGNAAHAPENQVTAYLDLLKAGKAEQALKDSGVKVEKGDVLLTDEAYKAADDRISKYSISSTEVSGDSATVTASISQGGETYEQDFSLSKAGKDMVFFDKWKLDAPKLGEVSYSVVGPQNAKVAVNGVTVAAEPGESAALRALPGTYSIAMSEDQGVFQAEGVSTTVLGFGNEAEEAPELTVTLSEEGVTAAEEAVTAFLDECEASTEMAPDGCPNFASDRGTKKVEDIVWTIDPRPEFSVGEYDGSGWAVTTDQMGEADLSATVTWPDDRVEKNVSLENPIDISVDGAVTFGEDGTATFEWDEF</sequence>
<accession>A0A2A9E1A3</accession>
<feature type="compositionally biased region" description="Polar residues" evidence="1">
    <location>
        <begin position="123"/>
        <end position="143"/>
    </location>
</feature>
<reference evidence="3 4" key="1">
    <citation type="submission" date="2017-10" db="EMBL/GenBank/DDBJ databases">
        <title>Sequencing the genomes of 1000 actinobacteria strains.</title>
        <authorList>
            <person name="Klenk H.-P."/>
        </authorList>
    </citation>
    <scope>NUCLEOTIDE SEQUENCE [LARGE SCALE GENOMIC DNA]</scope>
    <source>
        <strain evidence="3 4">DSM 21798</strain>
    </source>
</reference>
<proteinExistence type="predicted"/>
<dbReference type="EMBL" id="PDJE01000001">
    <property type="protein sequence ID" value="PFG32155.1"/>
    <property type="molecule type" value="Genomic_DNA"/>
</dbReference>
<feature type="region of interest" description="Disordered" evidence="1">
    <location>
        <begin position="1"/>
        <end position="159"/>
    </location>
</feature>